<keyword evidence="3" id="KW-1185">Reference proteome</keyword>
<sequence>MTTDPVETDSDLYRVVLENDRVRVLEYLDAPGDHTSPHRHPDSVMVTLSAFRRRISAGGTSIEVDLPAGTARWVGAQEHAGHNIGETPTHSIFVELKEPRTGPSESSEPTLGPSRSTAQ</sequence>
<organism evidence="2 3">
    <name type="scientific">Amycolatopsis camponoti</name>
    <dbReference type="NCBI Taxonomy" id="2606593"/>
    <lineage>
        <taxon>Bacteria</taxon>
        <taxon>Bacillati</taxon>
        <taxon>Actinomycetota</taxon>
        <taxon>Actinomycetes</taxon>
        <taxon>Pseudonocardiales</taxon>
        <taxon>Pseudonocardiaceae</taxon>
        <taxon>Amycolatopsis</taxon>
    </lineage>
</organism>
<dbReference type="Proteomes" id="UP000399805">
    <property type="component" value="Unassembled WGS sequence"/>
</dbReference>
<protein>
    <recommendedName>
        <fullName evidence="4">Cytoplasmic protein</fullName>
    </recommendedName>
</protein>
<proteinExistence type="predicted"/>
<name>A0A6I8M3H2_9PSEU</name>
<dbReference type="Gene3D" id="2.60.120.10">
    <property type="entry name" value="Jelly Rolls"/>
    <property type="match status" value="1"/>
</dbReference>
<dbReference type="EMBL" id="CABVGP010000002">
    <property type="protein sequence ID" value="VVJ22089.1"/>
    <property type="molecule type" value="Genomic_DNA"/>
</dbReference>
<dbReference type="RefSeq" id="WP_155546896.1">
    <property type="nucleotide sequence ID" value="NZ_CABVGP010000002.1"/>
</dbReference>
<evidence type="ECO:0008006" key="4">
    <source>
        <dbReference type="Google" id="ProtNLM"/>
    </source>
</evidence>
<feature type="region of interest" description="Disordered" evidence="1">
    <location>
        <begin position="79"/>
        <end position="119"/>
    </location>
</feature>
<dbReference type="SUPFAM" id="SSF51182">
    <property type="entry name" value="RmlC-like cupins"/>
    <property type="match status" value="1"/>
</dbReference>
<feature type="compositionally biased region" description="Polar residues" evidence="1">
    <location>
        <begin position="103"/>
        <end position="119"/>
    </location>
</feature>
<evidence type="ECO:0000313" key="2">
    <source>
        <dbReference type="EMBL" id="VVJ22089.1"/>
    </source>
</evidence>
<gene>
    <name evidence="2" type="ORF">AA23TX_07100</name>
</gene>
<dbReference type="InterPro" id="IPR011051">
    <property type="entry name" value="RmlC_Cupin_sf"/>
</dbReference>
<dbReference type="AlphaFoldDB" id="A0A6I8M3H2"/>
<accession>A0A6I8M3H2</accession>
<evidence type="ECO:0000256" key="1">
    <source>
        <dbReference type="SAM" id="MobiDB-lite"/>
    </source>
</evidence>
<reference evidence="2 3" key="1">
    <citation type="submission" date="2019-09" db="EMBL/GenBank/DDBJ databases">
        <authorList>
            <person name="Leyn A S."/>
        </authorList>
    </citation>
    <scope>NUCLEOTIDE SEQUENCE [LARGE SCALE GENOMIC DNA]</scope>
    <source>
        <strain evidence="2">AA231_1</strain>
    </source>
</reference>
<evidence type="ECO:0000313" key="3">
    <source>
        <dbReference type="Proteomes" id="UP000399805"/>
    </source>
</evidence>
<dbReference type="InterPro" id="IPR014710">
    <property type="entry name" value="RmlC-like_jellyroll"/>
</dbReference>